<keyword evidence="4" id="KW-1185">Reference proteome</keyword>
<dbReference type="Pfam" id="PF13280">
    <property type="entry name" value="WYL"/>
    <property type="match status" value="1"/>
</dbReference>
<dbReference type="InterPro" id="IPR057727">
    <property type="entry name" value="WCX_dom"/>
</dbReference>
<evidence type="ECO:0000259" key="2">
    <source>
        <dbReference type="Pfam" id="PF25583"/>
    </source>
</evidence>
<evidence type="ECO:0000313" key="4">
    <source>
        <dbReference type="Proteomes" id="UP000772618"/>
    </source>
</evidence>
<dbReference type="InterPro" id="IPR051534">
    <property type="entry name" value="CBASS_pafABC_assoc_protein"/>
</dbReference>
<dbReference type="PROSITE" id="PS52050">
    <property type="entry name" value="WYL"/>
    <property type="match status" value="1"/>
</dbReference>
<dbReference type="Pfam" id="PF25583">
    <property type="entry name" value="WCX"/>
    <property type="match status" value="1"/>
</dbReference>
<dbReference type="RefSeq" id="WP_254152814.1">
    <property type="nucleotide sequence ID" value="NZ_JAHESD010000009.1"/>
</dbReference>
<name>A0ABS5VPY8_9BACT</name>
<organism evidence="3 4">
    <name type="scientific">Chryseosolibacter indicus</name>
    <dbReference type="NCBI Taxonomy" id="2782351"/>
    <lineage>
        <taxon>Bacteria</taxon>
        <taxon>Pseudomonadati</taxon>
        <taxon>Bacteroidota</taxon>
        <taxon>Cytophagia</taxon>
        <taxon>Cytophagales</taxon>
        <taxon>Chryseotaleaceae</taxon>
        <taxon>Chryseosolibacter</taxon>
    </lineage>
</organism>
<evidence type="ECO:0000259" key="1">
    <source>
        <dbReference type="Pfam" id="PF13280"/>
    </source>
</evidence>
<dbReference type="EMBL" id="JAHESD010000009">
    <property type="protein sequence ID" value="MBT1702844.1"/>
    <property type="molecule type" value="Genomic_DNA"/>
</dbReference>
<protein>
    <submittedName>
        <fullName evidence="3">WYL domain-containing protein</fullName>
    </submittedName>
</protein>
<dbReference type="PANTHER" id="PTHR34580">
    <property type="match status" value="1"/>
</dbReference>
<dbReference type="Proteomes" id="UP000772618">
    <property type="component" value="Unassembled WGS sequence"/>
</dbReference>
<accession>A0ABS5VPY8</accession>
<dbReference type="PANTHER" id="PTHR34580:SF9">
    <property type="entry name" value="SLL5097 PROTEIN"/>
    <property type="match status" value="1"/>
</dbReference>
<comment type="caution">
    <text evidence="3">The sequence shown here is derived from an EMBL/GenBank/DDBJ whole genome shotgun (WGS) entry which is preliminary data.</text>
</comment>
<evidence type="ECO:0000313" key="3">
    <source>
        <dbReference type="EMBL" id="MBT1702844.1"/>
    </source>
</evidence>
<sequence length="332" mass="39468">MSAGKRPYMRYRIINACLKNKFNPFPSKDNILEKLRQHDFNIEERTFYDDIQKMRFDEQLGFLAPIAFCKKNKGYHYTDPNYSIENLPLSDDDIQSLSFALELIQQYNDVELVGQFAAAFEKIMRAVDQYKMKDMEAQRFMDFEKAPYYKGIEHLKTLLQAIRAKQPLRIAYRKFSELLPMEHVFHPYFLKEYKNRWYVLGYSKERHIILTLALDRMEFIQEEPVVFKENTRLKPEEYFQDTLGVTLGKGGPQDVVLLFTPMQGHYIKTQHLHQSQQILQDDEDGLLIKLRVVINYELQEVLMSYGASVQVKEPLSLRETIREKHREAWERG</sequence>
<feature type="domain" description="WYL" evidence="1">
    <location>
        <begin position="153"/>
        <end position="218"/>
    </location>
</feature>
<dbReference type="InterPro" id="IPR026881">
    <property type="entry name" value="WYL_dom"/>
</dbReference>
<gene>
    <name evidence="3" type="ORF">KK060_06115</name>
</gene>
<reference evidence="3 4" key="1">
    <citation type="submission" date="2021-05" db="EMBL/GenBank/DDBJ databases">
        <title>A Polyphasic approach of four new species of the genus Ohtaekwangia: Ohtaekwangia histidinii sp. nov., Ohtaekwangia cretensis sp. nov., Ohtaekwangia indiensis sp. nov., Ohtaekwangia reichenbachii sp. nov. from diverse environment.</title>
        <authorList>
            <person name="Octaviana S."/>
        </authorList>
    </citation>
    <scope>NUCLEOTIDE SEQUENCE [LARGE SCALE GENOMIC DNA]</scope>
    <source>
        <strain evidence="3 4">PWU20</strain>
    </source>
</reference>
<feature type="domain" description="WCX" evidence="2">
    <location>
        <begin position="252"/>
        <end position="328"/>
    </location>
</feature>
<proteinExistence type="predicted"/>